<evidence type="ECO:0000313" key="2">
    <source>
        <dbReference type="Proteomes" id="UP000298468"/>
    </source>
</evidence>
<name>A0A4R9BNT1_9MICO</name>
<dbReference type="RefSeq" id="WP_134641328.1">
    <property type="nucleotide sequence ID" value="NZ_SOHM01000030.1"/>
</dbReference>
<organism evidence="1 2">
    <name type="scientific">Cryobacterium lactosi</name>
    <dbReference type="NCBI Taxonomy" id="1259202"/>
    <lineage>
        <taxon>Bacteria</taxon>
        <taxon>Bacillati</taxon>
        <taxon>Actinomycetota</taxon>
        <taxon>Actinomycetes</taxon>
        <taxon>Micrococcales</taxon>
        <taxon>Microbacteriaceae</taxon>
        <taxon>Cryobacterium</taxon>
    </lineage>
</organism>
<evidence type="ECO:0000313" key="1">
    <source>
        <dbReference type="EMBL" id="TFD88086.1"/>
    </source>
</evidence>
<dbReference type="OrthoDB" id="3628931at2"/>
<dbReference type="PROSITE" id="PS51257">
    <property type="entry name" value="PROKAR_LIPOPROTEIN"/>
    <property type="match status" value="1"/>
</dbReference>
<evidence type="ECO:0008006" key="3">
    <source>
        <dbReference type="Google" id="ProtNLM"/>
    </source>
</evidence>
<protein>
    <recommendedName>
        <fullName evidence="3">Septum formation-related domain-containing protein</fullName>
    </recommendedName>
</protein>
<dbReference type="Proteomes" id="UP000298468">
    <property type="component" value="Unassembled WGS sequence"/>
</dbReference>
<accession>A0A4R9BNT1</accession>
<sequence length="180" mass="18037">MRLKTSVRRRRGVPTGILVALIALTGCGAVDAGIPATSAGISLAPGTDVFTLSVGDCVNTATGDLRSGVSLVPCADDHDWEIYFEAGVPGTGPSGEDYPGDEVLMAAAEADCGAQFGSFLGLDPAAAADTGSGTDALSELGYTYLIPSETDWRAQAEHEVTCLIGDMGGPVTGSLAGAAG</sequence>
<dbReference type="EMBL" id="SOHM01000030">
    <property type="protein sequence ID" value="TFD88086.1"/>
    <property type="molecule type" value="Genomic_DNA"/>
</dbReference>
<dbReference type="AlphaFoldDB" id="A0A4R9BNT1"/>
<comment type="caution">
    <text evidence="1">The sequence shown here is derived from an EMBL/GenBank/DDBJ whole genome shotgun (WGS) entry which is preliminary data.</text>
</comment>
<reference evidence="1 2" key="1">
    <citation type="submission" date="2019-03" db="EMBL/GenBank/DDBJ databases">
        <title>Genomics of glacier-inhabiting Cryobacterium strains.</title>
        <authorList>
            <person name="Liu Q."/>
            <person name="Xin Y.-H."/>
        </authorList>
    </citation>
    <scope>NUCLEOTIDE SEQUENCE [LARGE SCALE GENOMIC DNA]</scope>
    <source>
        <strain evidence="1 2">Sr59</strain>
    </source>
</reference>
<proteinExistence type="predicted"/>
<gene>
    <name evidence="1" type="ORF">E3T61_13345</name>
</gene>
<keyword evidence="2" id="KW-1185">Reference proteome</keyword>